<dbReference type="InterPro" id="IPR002372">
    <property type="entry name" value="PQQ_rpt_dom"/>
</dbReference>
<evidence type="ECO:0000256" key="7">
    <source>
        <dbReference type="ARBA" id="ARBA00023004"/>
    </source>
</evidence>
<dbReference type="SUPFAM" id="SSF46626">
    <property type="entry name" value="Cytochrome c"/>
    <property type="match status" value="1"/>
</dbReference>
<dbReference type="OrthoDB" id="9794322at2"/>
<accession>A0A521DPX2</accession>
<reference evidence="11 12" key="1">
    <citation type="submission" date="2017-05" db="EMBL/GenBank/DDBJ databases">
        <authorList>
            <person name="Varghese N."/>
            <person name="Submissions S."/>
        </authorList>
    </citation>
    <scope>NUCLEOTIDE SEQUENCE [LARGE SCALE GENOMIC DNA]</scope>
    <source>
        <strain evidence="11 12">DSM 21194</strain>
    </source>
</reference>
<dbReference type="InterPro" id="IPR018391">
    <property type="entry name" value="PQQ_b-propeller_rpt"/>
</dbReference>
<evidence type="ECO:0000256" key="3">
    <source>
        <dbReference type="ARBA" id="ARBA00022617"/>
    </source>
</evidence>
<dbReference type="PANTHER" id="PTHR32303">
    <property type="entry name" value="QUINOPROTEIN ALCOHOL DEHYDROGENASE (CYTOCHROME C)"/>
    <property type="match status" value="1"/>
</dbReference>
<evidence type="ECO:0000256" key="2">
    <source>
        <dbReference type="ARBA" id="ARBA00008156"/>
    </source>
</evidence>
<evidence type="ECO:0000256" key="1">
    <source>
        <dbReference type="ARBA" id="ARBA00001931"/>
    </source>
</evidence>
<evidence type="ECO:0000256" key="9">
    <source>
        <dbReference type="SAM" id="SignalP"/>
    </source>
</evidence>
<dbReference type="AlphaFoldDB" id="A0A521DPX2"/>
<dbReference type="GO" id="GO:0020037">
    <property type="term" value="F:heme binding"/>
    <property type="evidence" value="ECO:0007669"/>
    <property type="project" value="InterPro"/>
</dbReference>
<organism evidence="11 12">
    <name type="scientific">Fodinibius sediminis</name>
    <dbReference type="NCBI Taxonomy" id="1214077"/>
    <lineage>
        <taxon>Bacteria</taxon>
        <taxon>Pseudomonadati</taxon>
        <taxon>Balneolota</taxon>
        <taxon>Balneolia</taxon>
        <taxon>Balneolales</taxon>
        <taxon>Balneolaceae</taxon>
        <taxon>Fodinibius</taxon>
    </lineage>
</organism>
<dbReference type="InterPro" id="IPR011047">
    <property type="entry name" value="Quinoprotein_ADH-like_sf"/>
</dbReference>
<dbReference type="GO" id="GO:0008876">
    <property type="term" value="F:quinoprotein glucose dehydrogenase activity"/>
    <property type="evidence" value="ECO:0007669"/>
    <property type="project" value="TreeGrafter"/>
</dbReference>
<evidence type="ECO:0000256" key="4">
    <source>
        <dbReference type="ARBA" id="ARBA00022723"/>
    </source>
</evidence>
<dbReference type="GO" id="GO:0046872">
    <property type="term" value="F:metal ion binding"/>
    <property type="evidence" value="ECO:0007669"/>
    <property type="project" value="UniProtKB-KW"/>
</dbReference>
<comment type="cofactor">
    <cofactor evidence="1">
        <name>pyrroloquinoline quinone</name>
        <dbReference type="ChEBI" id="CHEBI:58442"/>
    </cofactor>
</comment>
<dbReference type="InterPro" id="IPR017511">
    <property type="entry name" value="PQQ_mDH"/>
</dbReference>
<dbReference type="Gene3D" id="1.10.760.10">
    <property type="entry name" value="Cytochrome c-like domain"/>
    <property type="match status" value="1"/>
</dbReference>
<comment type="similarity">
    <text evidence="2">Belongs to the bacterial PQQ dehydrogenase family.</text>
</comment>
<dbReference type="GO" id="GO:0048038">
    <property type="term" value="F:quinone binding"/>
    <property type="evidence" value="ECO:0007669"/>
    <property type="project" value="InterPro"/>
</dbReference>
<evidence type="ECO:0000313" key="12">
    <source>
        <dbReference type="Proteomes" id="UP000317593"/>
    </source>
</evidence>
<evidence type="ECO:0000256" key="5">
    <source>
        <dbReference type="ARBA" id="ARBA00022729"/>
    </source>
</evidence>
<feature type="chain" id="PRO_5022040937" evidence="9">
    <location>
        <begin position="21"/>
        <end position="720"/>
    </location>
</feature>
<proteinExistence type="inferred from homology"/>
<dbReference type="SUPFAM" id="SSF50998">
    <property type="entry name" value="Quinoprotein alcohol dehydrogenase-like"/>
    <property type="match status" value="1"/>
</dbReference>
<protein>
    <submittedName>
        <fullName evidence="11">Quinoprotein glucose dehydrogenase</fullName>
    </submittedName>
</protein>
<dbReference type="Gene3D" id="2.140.10.10">
    <property type="entry name" value="Quinoprotein alcohol dehydrogenase-like superfamily"/>
    <property type="match status" value="2"/>
</dbReference>
<keyword evidence="6" id="KW-0560">Oxidoreductase</keyword>
<dbReference type="EMBL" id="FXTH01000011">
    <property type="protein sequence ID" value="SMO73688.1"/>
    <property type="molecule type" value="Genomic_DNA"/>
</dbReference>
<dbReference type="GO" id="GO:0009055">
    <property type="term" value="F:electron transfer activity"/>
    <property type="evidence" value="ECO:0007669"/>
    <property type="project" value="InterPro"/>
</dbReference>
<dbReference type="Proteomes" id="UP000317593">
    <property type="component" value="Unassembled WGS sequence"/>
</dbReference>
<dbReference type="PROSITE" id="PS51257">
    <property type="entry name" value="PROKAR_LIPOPROTEIN"/>
    <property type="match status" value="1"/>
</dbReference>
<dbReference type="InterPro" id="IPR036909">
    <property type="entry name" value="Cyt_c-like_dom_sf"/>
</dbReference>
<evidence type="ECO:0000313" key="11">
    <source>
        <dbReference type="EMBL" id="SMO73688.1"/>
    </source>
</evidence>
<dbReference type="Pfam" id="PF13442">
    <property type="entry name" value="Cytochrome_CBB3"/>
    <property type="match status" value="1"/>
</dbReference>
<dbReference type="SMART" id="SM00564">
    <property type="entry name" value="PQQ"/>
    <property type="match status" value="6"/>
</dbReference>
<dbReference type="RefSeq" id="WP_142715004.1">
    <property type="nucleotide sequence ID" value="NZ_FXTH01000011.1"/>
</dbReference>
<feature type="domain" description="Cytochrome c" evidence="10">
    <location>
        <begin position="477"/>
        <end position="554"/>
    </location>
</feature>
<keyword evidence="3 8" id="KW-0349">Heme</keyword>
<name>A0A521DPX2_9BACT</name>
<keyword evidence="5 9" id="KW-0732">Signal</keyword>
<dbReference type="PANTHER" id="PTHR32303:SF4">
    <property type="entry name" value="QUINOPROTEIN GLUCOSE DEHYDROGENASE"/>
    <property type="match status" value="1"/>
</dbReference>
<keyword evidence="7 8" id="KW-0408">Iron</keyword>
<feature type="signal peptide" evidence="9">
    <location>
        <begin position="1"/>
        <end position="20"/>
    </location>
</feature>
<keyword evidence="12" id="KW-1185">Reference proteome</keyword>
<evidence type="ECO:0000256" key="8">
    <source>
        <dbReference type="PROSITE-ProRule" id="PRU00433"/>
    </source>
</evidence>
<keyword evidence="4 8" id="KW-0479">Metal-binding</keyword>
<evidence type="ECO:0000256" key="6">
    <source>
        <dbReference type="ARBA" id="ARBA00023002"/>
    </source>
</evidence>
<dbReference type="InterPro" id="IPR009056">
    <property type="entry name" value="Cyt_c-like_dom"/>
</dbReference>
<dbReference type="Pfam" id="PF01011">
    <property type="entry name" value="PQQ"/>
    <property type="match status" value="2"/>
</dbReference>
<dbReference type="PROSITE" id="PS51007">
    <property type="entry name" value="CYTC"/>
    <property type="match status" value="1"/>
</dbReference>
<evidence type="ECO:0000259" key="10">
    <source>
        <dbReference type="PROSITE" id="PS51007"/>
    </source>
</evidence>
<sequence length="720" mass="78948">MTTTFIKAYCIKALVILVLAAACRHEKDAYQTWQVYKGDASSSSYSSLDQINRDNVDQLEVAWTYHSGDQRRAGSQSNPIMVEGVVYLTTPGIKVAALDAASGQVLWTFDPFEGEEPVSVNRGVTYWEDGGDHRIFFSAGSFLYALDAETGSLIEEFGDDGAVDLREGLGRDPVLLSVGSTSPGIIHDDFLIMGSIVGEGTGSAPGHIRAYNAKTGEMEWIFHTIPHPGEYGHETWGDNAWQQAGGTNNWAGMSLDKEREMVFVPTGAPAPDFYKPGTSGKGRHLFGNSVLALDANTGERIWHYQIIHHDLWDYDLPAPPNLVTVEKGGKRVDAVAQVTKHGFIFVLDRETGVPLFPVEERPVPQSEIEGEESWPTQPFPQKPKPFVRQQLGREDLTNISPEAREYALKRFEELNYEGMFTPVGEEETLFYPGTRGGAEWGGASYDPETGVLYINANEYGNTFALKRVKVPSRNTASPAVRGREIYQIHCASCHSSPGGPLPTQFPSLLNVKDKYTRHEVEEIMEKGRGGKMPAFPQLSDTEKKAIIEYLFSVDEKGNMKTAGAADPGAEEADSSYTYTTDFAYRSFLDQEGYPATKPPWGTMNAINLNTGELEWRVPLGEYEELTKRGVPVTGTPNMGGSIVTAGGLVFIGAAADEKFRAFDKETGDILWEYQLPAVGYATPSTYEIDGRQYVVIAATGGARAGVNKSDAFIAFSLPVN</sequence>
<dbReference type="CDD" id="cd10280">
    <property type="entry name" value="PQQ_mGDH"/>
    <property type="match status" value="1"/>
</dbReference>
<gene>
    <name evidence="11" type="ORF">SAMN06265218_11196</name>
</gene>
<dbReference type="GO" id="GO:0016020">
    <property type="term" value="C:membrane"/>
    <property type="evidence" value="ECO:0007669"/>
    <property type="project" value="InterPro"/>
</dbReference>